<gene>
    <name evidence="7" type="ORF">AMD02_11980</name>
</gene>
<dbReference type="InterPro" id="IPR036291">
    <property type="entry name" value="NAD(P)-bd_dom_sf"/>
</dbReference>
<dbReference type="SUPFAM" id="SSF75615">
    <property type="entry name" value="Siroheme synthase middle domains-like"/>
    <property type="match status" value="1"/>
</dbReference>
<dbReference type="NCBIfam" id="TIGR01470">
    <property type="entry name" value="cysG_Nterm"/>
    <property type="match status" value="1"/>
</dbReference>
<evidence type="ECO:0000256" key="4">
    <source>
        <dbReference type="ARBA" id="ARBA00023027"/>
    </source>
</evidence>
<keyword evidence="3" id="KW-0560">Oxidoreductase</keyword>
<evidence type="ECO:0000256" key="6">
    <source>
        <dbReference type="ARBA" id="ARBA00047561"/>
    </source>
</evidence>
<dbReference type="EMBL" id="LILD01000001">
    <property type="protein sequence ID" value="KOO39486.1"/>
    <property type="molecule type" value="Genomic_DNA"/>
</dbReference>
<dbReference type="PANTHER" id="PTHR35330:SF1">
    <property type="entry name" value="SIROHEME BIOSYNTHESIS PROTEIN MET8"/>
    <property type="match status" value="1"/>
</dbReference>
<accession>A0A0M0KKV9</accession>
<dbReference type="AlphaFoldDB" id="A0A0M0KKV9"/>
<dbReference type="PATRIC" id="fig|136160.3.peg.2814"/>
<dbReference type="PANTHER" id="PTHR35330">
    <property type="entry name" value="SIROHEME BIOSYNTHESIS PROTEIN MET8"/>
    <property type="match status" value="1"/>
</dbReference>
<evidence type="ECO:0000256" key="2">
    <source>
        <dbReference type="ARBA" id="ARBA00012400"/>
    </source>
</evidence>
<dbReference type="EC" id="1.3.1.76" evidence="2"/>
<dbReference type="RefSeq" id="WP_053431445.1">
    <property type="nucleotide sequence ID" value="NZ_CP040441.1"/>
</dbReference>
<reference evidence="7" key="1">
    <citation type="submission" date="2015-08" db="EMBL/GenBank/DDBJ databases">
        <title>Complete DNA Sequence of Pseudomonas syringae pv. actinidiae, the Causal Agent of Kiwifruit Canker Disease.</title>
        <authorList>
            <person name="Rikkerink E.H.A."/>
            <person name="Fineran P.C."/>
        </authorList>
    </citation>
    <scope>NUCLEOTIDE SEQUENCE</scope>
    <source>
        <strain evidence="7">DSM 13666</strain>
    </source>
</reference>
<evidence type="ECO:0000313" key="7">
    <source>
        <dbReference type="EMBL" id="KOO39486.1"/>
    </source>
</evidence>
<dbReference type="SUPFAM" id="SSF51735">
    <property type="entry name" value="NAD(P)-binding Rossmann-fold domains"/>
    <property type="match status" value="1"/>
</dbReference>
<evidence type="ECO:0000256" key="1">
    <source>
        <dbReference type="ARBA" id="ARBA00005010"/>
    </source>
</evidence>
<keyword evidence="4" id="KW-0520">NAD</keyword>
<dbReference type="InterPro" id="IPR042518">
    <property type="entry name" value="SirC_C"/>
</dbReference>
<dbReference type="InterPro" id="IPR006367">
    <property type="entry name" value="Sirohaem_synthase_N"/>
</dbReference>
<dbReference type="Pfam" id="PF13241">
    <property type="entry name" value="NAD_binding_7"/>
    <property type="match status" value="1"/>
</dbReference>
<dbReference type="UniPathway" id="UPA00262">
    <property type="reaction ID" value="UER00222"/>
</dbReference>
<dbReference type="GO" id="GO:0004325">
    <property type="term" value="F:ferrochelatase activity"/>
    <property type="evidence" value="ECO:0007669"/>
    <property type="project" value="InterPro"/>
</dbReference>
<comment type="caution">
    <text evidence="7">The sequence shown here is derived from an EMBL/GenBank/DDBJ whole genome shotgun (WGS) entry which is preliminary data.</text>
</comment>
<evidence type="ECO:0000256" key="3">
    <source>
        <dbReference type="ARBA" id="ARBA00023002"/>
    </source>
</evidence>
<organism evidence="7">
    <name type="scientific">Halalkalibacterium halodurans</name>
    <name type="common">Bacillus halodurans</name>
    <dbReference type="NCBI Taxonomy" id="86665"/>
    <lineage>
        <taxon>Bacteria</taxon>
        <taxon>Bacillati</taxon>
        <taxon>Bacillota</taxon>
        <taxon>Bacilli</taxon>
        <taxon>Bacillales</taxon>
        <taxon>Bacillaceae</taxon>
        <taxon>Halalkalibacterium (ex Joshi et al. 2022)</taxon>
    </lineage>
</organism>
<dbReference type="Gene3D" id="3.40.50.720">
    <property type="entry name" value="NAD(P)-binding Rossmann-like Domain"/>
    <property type="match status" value="1"/>
</dbReference>
<protein>
    <recommendedName>
        <fullName evidence="2">precorrin-2 dehydrogenase</fullName>
        <ecNumber evidence="2">1.3.1.76</ecNumber>
    </recommendedName>
</protein>
<dbReference type="GO" id="GO:0043115">
    <property type="term" value="F:precorrin-2 dehydrogenase activity"/>
    <property type="evidence" value="ECO:0007669"/>
    <property type="project" value="UniProtKB-EC"/>
</dbReference>
<name>A0A0M0KKV9_ALKHA</name>
<evidence type="ECO:0000256" key="5">
    <source>
        <dbReference type="ARBA" id="ARBA00023244"/>
    </source>
</evidence>
<dbReference type="GeneID" id="87597119"/>
<dbReference type="GO" id="GO:0019354">
    <property type="term" value="P:siroheme biosynthetic process"/>
    <property type="evidence" value="ECO:0007669"/>
    <property type="project" value="UniProtKB-UniPathway"/>
</dbReference>
<dbReference type="InterPro" id="IPR028161">
    <property type="entry name" value="Met8-like"/>
</dbReference>
<sequence length="213" mass="23753">MTVPVMLNVQNRSVVCVGGGEVAVRKVRSFVKEGAHMTVVSPSLHEQLRPYADNGQIVWKKKKFQPIDLADAWFVLACTNDRALNEQVAIIANKNKQLCYVADDPQSSDVTFPVVKHKGAITVALSTGGASPTLARTLLEEIVSHMPDDMDEILVFLAEARVKVKQRIADESVRRELLKKLATSAVYHQSDRYVWLEEQIKTYTDTFGGNDKQ</sequence>
<keyword evidence="5" id="KW-0627">Porphyrin biosynthesis</keyword>
<proteinExistence type="predicted"/>
<comment type="catalytic activity">
    <reaction evidence="6">
        <text>precorrin-2 + NAD(+) = sirohydrochlorin + NADH + 2 H(+)</text>
        <dbReference type="Rhea" id="RHEA:15613"/>
        <dbReference type="ChEBI" id="CHEBI:15378"/>
        <dbReference type="ChEBI" id="CHEBI:57540"/>
        <dbReference type="ChEBI" id="CHEBI:57945"/>
        <dbReference type="ChEBI" id="CHEBI:58351"/>
        <dbReference type="ChEBI" id="CHEBI:58827"/>
        <dbReference type="EC" id="1.3.1.76"/>
    </reaction>
</comment>
<dbReference type="Gene3D" id="1.10.8.610">
    <property type="entry name" value="SirC, precorrin-2 dehydrogenase, C-terminal helical domain-like"/>
    <property type="match status" value="1"/>
</dbReference>
<comment type="pathway">
    <text evidence="1">Porphyrin-containing compound metabolism; siroheme biosynthesis; sirohydrochlorin from precorrin-2: step 1/1.</text>
</comment>